<evidence type="ECO:0000313" key="2">
    <source>
        <dbReference type="EMBL" id="WMV34297.1"/>
    </source>
</evidence>
<keyword evidence="1" id="KW-0472">Membrane</keyword>
<dbReference type="GO" id="GO:0071786">
    <property type="term" value="P:endoplasmic reticulum tubular network organization"/>
    <property type="evidence" value="ECO:0007669"/>
    <property type="project" value="InterPro"/>
</dbReference>
<feature type="transmembrane region" description="Helical" evidence="1">
    <location>
        <begin position="164"/>
        <end position="185"/>
    </location>
</feature>
<gene>
    <name evidence="2" type="ORF">MTR67_027682</name>
</gene>
<organism evidence="2 3">
    <name type="scientific">Solanum verrucosum</name>
    <dbReference type="NCBI Taxonomy" id="315347"/>
    <lineage>
        <taxon>Eukaryota</taxon>
        <taxon>Viridiplantae</taxon>
        <taxon>Streptophyta</taxon>
        <taxon>Embryophyta</taxon>
        <taxon>Tracheophyta</taxon>
        <taxon>Spermatophyta</taxon>
        <taxon>Magnoliopsida</taxon>
        <taxon>eudicotyledons</taxon>
        <taxon>Gunneridae</taxon>
        <taxon>Pentapetalae</taxon>
        <taxon>asterids</taxon>
        <taxon>lamiids</taxon>
        <taxon>Solanales</taxon>
        <taxon>Solanaceae</taxon>
        <taxon>Solanoideae</taxon>
        <taxon>Solaneae</taxon>
        <taxon>Solanum</taxon>
    </lineage>
</organism>
<reference evidence="2" key="1">
    <citation type="submission" date="2023-08" db="EMBL/GenBank/DDBJ databases">
        <title>A de novo genome assembly of Solanum verrucosum Schlechtendal, a Mexican diploid species geographically isolated from the other diploid A-genome species in potato relatives.</title>
        <authorList>
            <person name="Hosaka K."/>
        </authorList>
    </citation>
    <scope>NUCLEOTIDE SEQUENCE</scope>
    <source>
        <tissue evidence="2">Young leaves</tissue>
    </source>
</reference>
<dbReference type="InterPro" id="IPR040115">
    <property type="entry name" value="Lnp"/>
</dbReference>
<accession>A0AAF0TV30</accession>
<evidence type="ECO:0000313" key="3">
    <source>
        <dbReference type="Proteomes" id="UP001234989"/>
    </source>
</evidence>
<dbReference type="EMBL" id="CP133617">
    <property type="protein sequence ID" value="WMV34297.1"/>
    <property type="molecule type" value="Genomic_DNA"/>
</dbReference>
<feature type="non-terminal residue" evidence="2">
    <location>
        <position position="1"/>
    </location>
</feature>
<sequence>EKRSDLRLLLGCWHPKRISVQTPPPLLFEFSNLHSTVLQLLICFGDRLWNQEMATESENDLGDTAVTAPVTSTDNEAKTKKKKKKGLLSRMWNSLFGSHKDDFEKRLQHISKEEAAVIARTVKRSHSWRRMSRHLIILSVLFEVIAVAYAVMTTRSLELNWKMRALRVLPMFLLPGLSFFTYSTLGSFTRMSKLFMVLCY</sequence>
<keyword evidence="1" id="KW-1133">Transmembrane helix</keyword>
<evidence type="ECO:0000256" key="1">
    <source>
        <dbReference type="SAM" id="Phobius"/>
    </source>
</evidence>
<protein>
    <submittedName>
        <fullName evidence="2">Uncharacterized protein</fullName>
    </submittedName>
</protein>
<proteinExistence type="predicted"/>
<keyword evidence="3" id="KW-1185">Reference proteome</keyword>
<dbReference type="GO" id="GO:0071782">
    <property type="term" value="C:endoplasmic reticulum tubular network"/>
    <property type="evidence" value="ECO:0007669"/>
    <property type="project" value="TreeGrafter"/>
</dbReference>
<keyword evidence="1" id="KW-0812">Transmembrane</keyword>
<dbReference type="PANTHER" id="PTHR22166">
    <property type="entry name" value="ENDOPLASMIC RETICULUM JUNCTION FORMATION PROTEIN LUNAPARK"/>
    <property type="match status" value="1"/>
</dbReference>
<name>A0AAF0TV30_SOLVR</name>
<dbReference type="AlphaFoldDB" id="A0AAF0TV30"/>
<dbReference type="Proteomes" id="UP001234989">
    <property type="component" value="Chromosome 6"/>
</dbReference>
<feature type="transmembrane region" description="Helical" evidence="1">
    <location>
        <begin position="134"/>
        <end position="152"/>
    </location>
</feature>
<dbReference type="PANTHER" id="PTHR22166:SF12">
    <property type="entry name" value="ENDOPLASMIC RETICULUM JUNCTION FORMATION PROTEIN LUNAPARK"/>
    <property type="match status" value="1"/>
</dbReference>